<accession>A0AA38PGR7</accession>
<dbReference type="AlphaFoldDB" id="A0AA38PGR7"/>
<keyword evidence="2" id="KW-1185">Reference proteome</keyword>
<evidence type="ECO:0000313" key="2">
    <source>
        <dbReference type="Proteomes" id="UP001163846"/>
    </source>
</evidence>
<organism evidence="1 2">
    <name type="scientific">Lentinula raphanica</name>
    <dbReference type="NCBI Taxonomy" id="153919"/>
    <lineage>
        <taxon>Eukaryota</taxon>
        <taxon>Fungi</taxon>
        <taxon>Dikarya</taxon>
        <taxon>Basidiomycota</taxon>
        <taxon>Agaricomycotina</taxon>
        <taxon>Agaricomycetes</taxon>
        <taxon>Agaricomycetidae</taxon>
        <taxon>Agaricales</taxon>
        <taxon>Marasmiineae</taxon>
        <taxon>Omphalotaceae</taxon>
        <taxon>Lentinula</taxon>
    </lineage>
</organism>
<reference evidence="1" key="1">
    <citation type="submission" date="2022-08" db="EMBL/GenBank/DDBJ databases">
        <authorList>
            <consortium name="DOE Joint Genome Institute"/>
            <person name="Min B."/>
            <person name="Riley R."/>
            <person name="Sierra-Patev S."/>
            <person name="Naranjo-Ortiz M."/>
            <person name="Looney B."/>
            <person name="Konkel Z."/>
            <person name="Slot J.C."/>
            <person name="Sakamoto Y."/>
            <person name="Steenwyk J.L."/>
            <person name="Rokas A."/>
            <person name="Carro J."/>
            <person name="Camarero S."/>
            <person name="Ferreira P."/>
            <person name="Molpeceres G."/>
            <person name="Ruiz-Duenas F.J."/>
            <person name="Serrano A."/>
            <person name="Henrissat B."/>
            <person name="Drula E."/>
            <person name="Hughes K.W."/>
            <person name="Mata J.L."/>
            <person name="Ishikawa N.K."/>
            <person name="Vargas-Isla R."/>
            <person name="Ushijima S."/>
            <person name="Smith C.A."/>
            <person name="Ahrendt S."/>
            <person name="Andreopoulos W."/>
            <person name="He G."/>
            <person name="Labutti K."/>
            <person name="Lipzen A."/>
            <person name="Ng V."/>
            <person name="Sandor L."/>
            <person name="Barry K."/>
            <person name="Martinez A.T."/>
            <person name="Xiao Y."/>
            <person name="Gibbons J.G."/>
            <person name="Terashima K."/>
            <person name="Hibbett D.S."/>
            <person name="Grigoriev I.V."/>
        </authorList>
    </citation>
    <scope>NUCLEOTIDE SEQUENCE</scope>
    <source>
        <strain evidence="1">TFB9207</strain>
    </source>
</reference>
<dbReference type="Proteomes" id="UP001163846">
    <property type="component" value="Unassembled WGS sequence"/>
</dbReference>
<protein>
    <submittedName>
        <fullName evidence="1">Uncharacterized protein</fullName>
    </submittedName>
</protein>
<gene>
    <name evidence="1" type="ORF">F5878DRAFT_657442</name>
</gene>
<evidence type="ECO:0000313" key="1">
    <source>
        <dbReference type="EMBL" id="KAJ3842660.1"/>
    </source>
</evidence>
<name>A0AA38PGR7_9AGAR</name>
<proteinExistence type="predicted"/>
<sequence length="201" mass="22073">MLRALTQRLYCLFMKSLYEDRVSKDPDEEEDNGQHTRCCVRGLGVVGRVFTPHTYIEQQRPALQIRRPQHLDKSGSKCLLVLKNGSVTGTTFSCSTGMELIVRNHYEGFSTTTNEMAILPYNNDPAFSGRAVFSAPGGSGSIVLTRNGRIAGMITGGAASRSSAVADVTYLTPFWLILEQIRTVFPDCCLYQAANTTVPPS</sequence>
<dbReference type="EMBL" id="MU805999">
    <property type="protein sequence ID" value="KAJ3842660.1"/>
    <property type="molecule type" value="Genomic_DNA"/>
</dbReference>
<comment type="caution">
    <text evidence="1">The sequence shown here is derived from an EMBL/GenBank/DDBJ whole genome shotgun (WGS) entry which is preliminary data.</text>
</comment>